<reference evidence="9 10" key="1">
    <citation type="submission" date="2018-08" db="EMBL/GenBank/DDBJ databases">
        <title>Aphanomyces genome sequencing and annotation.</title>
        <authorList>
            <person name="Minardi D."/>
            <person name="Oidtmann B."/>
            <person name="Van Der Giezen M."/>
            <person name="Studholme D.J."/>
        </authorList>
    </citation>
    <scope>NUCLEOTIDE SEQUENCE [LARGE SCALE GENOMIC DNA]</scope>
    <source>
        <strain evidence="8 9">Da</strain>
        <strain evidence="7 10">Sv</strain>
    </source>
</reference>
<dbReference type="PROSITE" id="PS00086">
    <property type="entry name" value="CYTOCHROME_P450"/>
    <property type="match status" value="1"/>
</dbReference>
<dbReference type="GO" id="GO:0006629">
    <property type="term" value="P:lipid metabolic process"/>
    <property type="evidence" value="ECO:0007669"/>
    <property type="project" value="UniProtKB-ARBA"/>
</dbReference>
<dbReference type="GO" id="GO:0016705">
    <property type="term" value="F:oxidoreductase activity, acting on paired donors, with incorporation or reduction of molecular oxygen"/>
    <property type="evidence" value="ECO:0007669"/>
    <property type="project" value="InterPro"/>
</dbReference>
<gene>
    <name evidence="7" type="ORF">DYB35_003441</name>
    <name evidence="8" type="ORF">DYB37_004160</name>
</gene>
<evidence type="ECO:0000256" key="4">
    <source>
        <dbReference type="ARBA" id="ARBA00023004"/>
    </source>
</evidence>
<evidence type="ECO:0000256" key="2">
    <source>
        <dbReference type="ARBA" id="ARBA00022723"/>
    </source>
</evidence>
<name>A0A3R7AVK8_APHAT</name>
<organism evidence="8 9">
    <name type="scientific">Aphanomyces astaci</name>
    <name type="common">Crayfish plague agent</name>
    <dbReference type="NCBI Taxonomy" id="112090"/>
    <lineage>
        <taxon>Eukaryota</taxon>
        <taxon>Sar</taxon>
        <taxon>Stramenopiles</taxon>
        <taxon>Oomycota</taxon>
        <taxon>Saprolegniomycetes</taxon>
        <taxon>Saprolegniales</taxon>
        <taxon>Verrucalvaceae</taxon>
        <taxon>Aphanomyces</taxon>
    </lineage>
</organism>
<dbReference type="EMBL" id="QUTH01005488">
    <property type="protein sequence ID" value="RHZ09599.1"/>
    <property type="molecule type" value="Genomic_DNA"/>
</dbReference>
<dbReference type="GO" id="GO:0005506">
    <property type="term" value="F:iron ion binding"/>
    <property type="evidence" value="ECO:0007669"/>
    <property type="project" value="InterPro"/>
</dbReference>
<dbReference type="Gene3D" id="1.10.630.10">
    <property type="entry name" value="Cytochrome P450"/>
    <property type="match status" value="1"/>
</dbReference>
<evidence type="ECO:0000256" key="1">
    <source>
        <dbReference type="ARBA" id="ARBA00010617"/>
    </source>
</evidence>
<feature type="binding site" description="axial binding residue" evidence="5">
    <location>
        <position position="490"/>
    </location>
    <ligand>
        <name>heme</name>
        <dbReference type="ChEBI" id="CHEBI:30413"/>
    </ligand>
    <ligandPart>
        <name>Fe</name>
        <dbReference type="ChEBI" id="CHEBI:18248"/>
    </ligandPart>
</feature>
<evidence type="ECO:0000256" key="5">
    <source>
        <dbReference type="PIRSR" id="PIRSR602401-1"/>
    </source>
</evidence>
<evidence type="ECO:0000256" key="6">
    <source>
        <dbReference type="RuleBase" id="RU000461"/>
    </source>
</evidence>
<evidence type="ECO:0000313" key="9">
    <source>
        <dbReference type="Proteomes" id="UP000285430"/>
    </source>
</evidence>
<dbReference type="InterPro" id="IPR002401">
    <property type="entry name" value="Cyt_P450_E_grp-I"/>
</dbReference>
<dbReference type="Pfam" id="PF00067">
    <property type="entry name" value="p450"/>
    <property type="match status" value="1"/>
</dbReference>
<evidence type="ECO:0008006" key="11">
    <source>
        <dbReference type="Google" id="ProtNLM"/>
    </source>
</evidence>
<accession>A0A3R7AVK8</accession>
<dbReference type="SUPFAM" id="SSF48264">
    <property type="entry name" value="Cytochrome P450"/>
    <property type="match status" value="1"/>
</dbReference>
<sequence length="564" mass="63378">MCDNDMGGNATACDLFHTNNSNLWIALGMSLVLPSVPQCLAFAAAVLVLTKAANRVVHPAMDCVTRKWRIGRALRVLPGPPSLPIIGNLHQLGKNMVNIHWWKVDMTRLYGGTYATRVDCLMDGSIVTSRPDNLEYILQTNSANYVKPKLLQDTCKEIMGESIFAINPSSPLWALQRKLMSSMFSVNSFRKYMNSVFQEHTRQCIADLYAATTTSKCYASGELFGHGGEVVDMELILLTLTTNISFHIGFGGHVPDEMNSPQFHALFRDASSITANRFTKPWYKWFGWCMPSEWQLKAAMTDIDSMFYRIIASRKQEAHNDGAVDILSQLLARQRQGHPVTDKFLRDMMMTVMLAGRETVASSLLWIVYLIALHPEVEAKVMAEVDAIKDTTDYDNVAHLSYLEAVMKETWRLFPPTALELKSALHDDVLPDGTFVPAGVNVEFSPFVMGRDPTRWENAGSFIPQRWLEPTFITPTDYEFPVFHAGKRKCVGQRIAMLQVKYILTMLYQRFRFELVDKVTPPQLTLGIALFAKGGLPVRPIVREDLTIPTPSISSRRPRASSAA</sequence>
<evidence type="ECO:0000313" key="10">
    <source>
        <dbReference type="Proteomes" id="UP000285712"/>
    </source>
</evidence>
<dbReference type="VEuPathDB" id="FungiDB:H257_00388"/>
<evidence type="ECO:0000256" key="3">
    <source>
        <dbReference type="ARBA" id="ARBA00023002"/>
    </source>
</evidence>
<keyword evidence="4 5" id="KW-0408">Iron</keyword>
<dbReference type="GO" id="GO:0020037">
    <property type="term" value="F:heme binding"/>
    <property type="evidence" value="ECO:0007669"/>
    <property type="project" value="InterPro"/>
</dbReference>
<dbReference type="InterPro" id="IPR036396">
    <property type="entry name" value="Cyt_P450_sf"/>
</dbReference>
<comment type="similarity">
    <text evidence="1 6">Belongs to the cytochrome P450 family.</text>
</comment>
<dbReference type="PANTHER" id="PTHR24296">
    <property type="entry name" value="CYTOCHROME P450"/>
    <property type="match status" value="1"/>
</dbReference>
<dbReference type="PRINTS" id="PR00463">
    <property type="entry name" value="EP450I"/>
</dbReference>
<comment type="cofactor">
    <cofactor evidence="5">
        <name>heme</name>
        <dbReference type="ChEBI" id="CHEBI:30413"/>
    </cofactor>
</comment>
<dbReference type="PRINTS" id="PR00385">
    <property type="entry name" value="P450"/>
</dbReference>
<comment type="caution">
    <text evidence="8">The sequence shown here is derived from an EMBL/GenBank/DDBJ whole genome shotgun (WGS) entry which is preliminary data.</text>
</comment>
<protein>
    <recommendedName>
        <fullName evidence="11">Cytochrome P450</fullName>
    </recommendedName>
</protein>
<proteinExistence type="inferred from homology"/>
<keyword evidence="3 6" id="KW-0560">Oxidoreductase</keyword>
<evidence type="ECO:0000313" key="7">
    <source>
        <dbReference type="EMBL" id="RHY94253.1"/>
    </source>
</evidence>
<keyword evidence="2 5" id="KW-0479">Metal-binding</keyword>
<keyword evidence="6" id="KW-0503">Monooxygenase</keyword>
<dbReference type="GO" id="GO:0004497">
    <property type="term" value="F:monooxygenase activity"/>
    <property type="evidence" value="ECO:0007669"/>
    <property type="project" value="UniProtKB-KW"/>
</dbReference>
<dbReference type="Proteomes" id="UP000285712">
    <property type="component" value="Unassembled WGS sequence"/>
</dbReference>
<dbReference type="InterPro" id="IPR017972">
    <property type="entry name" value="Cyt_P450_CS"/>
</dbReference>
<dbReference type="Proteomes" id="UP000285430">
    <property type="component" value="Unassembled WGS sequence"/>
</dbReference>
<dbReference type="InterPro" id="IPR001128">
    <property type="entry name" value="Cyt_P450"/>
</dbReference>
<keyword evidence="5 6" id="KW-0349">Heme</keyword>
<evidence type="ECO:0000313" key="8">
    <source>
        <dbReference type="EMBL" id="RHZ09599.1"/>
    </source>
</evidence>
<dbReference type="EMBL" id="QUTG01002881">
    <property type="protein sequence ID" value="RHY94253.1"/>
    <property type="molecule type" value="Genomic_DNA"/>
</dbReference>
<dbReference type="AlphaFoldDB" id="A0A3R7AVK8"/>